<evidence type="ECO:0000313" key="2">
    <source>
        <dbReference type="Proteomes" id="UP000315423"/>
    </source>
</evidence>
<sequence length="112" mass="13075">MIEDEMFDLVRQHKDGILQSSVRKTLEIDSKKCSRTIAKLMKNHLIRREPELANGRNTFRLYCMEFTGPSDKHKYFLAGGVFSPCTGCSIECYPENCRLLDEWVWAIIKEEN</sequence>
<dbReference type="EMBL" id="QYBA01000006">
    <property type="protein sequence ID" value="TKY92518.1"/>
    <property type="molecule type" value="Genomic_DNA"/>
</dbReference>
<reference evidence="1" key="1">
    <citation type="submission" date="2018-09" db="EMBL/GenBank/DDBJ databases">
        <title>A genomic encyclopedia of anaerobic methanotrophic archaea.</title>
        <authorList>
            <person name="Skennerton C.T."/>
            <person name="Chadwick G.L."/>
            <person name="Laso-Perez R."/>
            <person name="Leu A.O."/>
            <person name="Speth D.R."/>
            <person name="Yu H."/>
            <person name="Morgan-Lang C."/>
            <person name="Hatzenpichler R."/>
            <person name="Goudeau D."/>
            <person name="Malmstrom R."/>
            <person name="Woyke T."/>
            <person name="Hallam S."/>
            <person name="Tyson G.W."/>
            <person name="Wegener G."/>
            <person name="Boetius A."/>
            <person name="Orphan V.J."/>
        </authorList>
    </citation>
    <scope>NUCLEOTIDE SEQUENCE</scope>
    <source>
        <strain evidence="1">CONS3730D10UFb2</strain>
    </source>
</reference>
<proteinExistence type="predicted"/>
<comment type="caution">
    <text evidence="1">The sequence shown here is derived from an EMBL/GenBank/DDBJ whole genome shotgun (WGS) entry which is preliminary data.</text>
</comment>
<organism evidence="1 2">
    <name type="scientific">Candidatus Methanomarinus sp</name>
    <dbReference type="NCBI Taxonomy" id="3386244"/>
    <lineage>
        <taxon>Archaea</taxon>
        <taxon>Methanobacteriati</taxon>
        <taxon>Methanobacteriota</taxon>
        <taxon>Stenosarchaea group</taxon>
        <taxon>Methanomicrobia</taxon>
        <taxon>Methanosarcinales</taxon>
        <taxon>ANME-2 cluster</taxon>
        <taxon>Candidatus Methanocomedenaceae</taxon>
        <taxon>Candidatus Methanomarinus</taxon>
    </lineage>
</organism>
<gene>
    <name evidence="1" type="ORF">C5S46_00220</name>
</gene>
<name>A0AC61SD01_9EURY</name>
<dbReference type="Proteomes" id="UP000315423">
    <property type="component" value="Unassembled WGS sequence"/>
</dbReference>
<evidence type="ECO:0000313" key="1">
    <source>
        <dbReference type="EMBL" id="TKY92518.1"/>
    </source>
</evidence>
<protein>
    <submittedName>
        <fullName evidence="1">Lrp/AsnC family transcriptional regulator</fullName>
    </submittedName>
</protein>
<accession>A0AC61SD01</accession>